<feature type="transmembrane region" description="Helical" evidence="5">
    <location>
        <begin position="232"/>
        <end position="256"/>
    </location>
</feature>
<dbReference type="InterPro" id="IPR007110">
    <property type="entry name" value="Ig-like_dom"/>
</dbReference>
<keyword evidence="4" id="KW-0325">Glycoprotein</keyword>
<dbReference type="GO" id="GO:0045577">
    <property type="term" value="P:regulation of B cell differentiation"/>
    <property type="evidence" value="ECO:0007669"/>
    <property type="project" value="TreeGrafter"/>
</dbReference>
<accession>A0A4X2JTP6</accession>
<dbReference type="GeneID" id="114026354"/>
<evidence type="ECO:0000256" key="1">
    <source>
        <dbReference type="ARBA" id="ARBA00004370"/>
    </source>
</evidence>
<keyword evidence="2 6" id="KW-0732">Signal</keyword>
<dbReference type="Gene3D" id="2.60.40.10">
    <property type="entry name" value="Immunoglobulins"/>
    <property type="match status" value="2"/>
</dbReference>
<name>A0A4X2JTP6_VOMUR</name>
<dbReference type="STRING" id="29139.ENSVURP00010002919"/>
<feature type="signal peptide" evidence="6">
    <location>
        <begin position="1"/>
        <end position="21"/>
    </location>
</feature>
<dbReference type="PROSITE" id="PS50835">
    <property type="entry name" value="IG_LIKE"/>
    <property type="match status" value="1"/>
</dbReference>
<dbReference type="GO" id="GO:0016020">
    <property type="term" value="C:membrane"/>
    <property type="evidence" value="ECO:0007669"/>
    <property type="project" value="UniProtKB-SubCell"/>
</dbReference>
<dbReference type="GeneTree" id="ENSGT01030000234540"/>
<dbReference type="RefSeq" id="XP_027695834.1">
    <property type="nucleotide sequence ID" value="XM_027840033.1"/>
</dbReference>
<dbReference type="GO" id="GO:0038023">
    <property type="term" value="F:signaling receptor activity"/>
    <property type="evidence" value="ECO:0007669"/>
    <property type="project" value="TreeGrafter"/>
</dbReference>
<dbReference type="CTD" id="56833"/>
<dbReference type="GO" id="GO:0002232">
    <property type="term" value="P:leukocyte chemotaxis involved in inflammatory response"/>
    <property type="evidence" value="ECO:0007669"/>
    <property type="project" value="TreeGrafter"/>
</dbReference>
<keyword evidence="3 5" id="KW-0472">Membrane</keyword>
<dbReference type="InterPro" id="IPR013783">
    <property type="entry name" value="Ig-like_fold"/>
</dbReference>
<dbReference type="AlphaFoldDB" id="A0A4X2JTP6"/>
<reference evidence="9" key="1">
    <citation type="submission" date="2018-12" db="EMBL/GenBank/DDBJ databases">
        <authorList>
            <person name="Yazar S."/>
        </authorList>
    </citation>
    <scope>NUCLEOTIDE SEQUENCE [LARGE SCALE GENOMIC DNA]</scope>
</reference>
<dbReference type="Ensembl" id="ENSVURT00010003309.1">
    <property type="protein sequence ID" value="ENSVURP00010002919.1"/>
    <property type="gene ID" value="ENSVURG00010002381.1"/>
</dbReference>
<evidence type="ECO:0000256" key="3">
    <source>
        <dbReference type="ARBA" id="ARBA00023136"/>
    </source>
</evidence>
<proteinExistence type="predicted"/>
<reference evidence="8" key="3">
    <citation type="submission" date="2025-09" db="UniProtKB">
        <authorList>
            <consortium name="Ensembl"/>
        </authorList>
    </citation>
    <scope>IDENTIFICATION</scope>
</reference>
<evidence type="ECO:0000313" key="9">
    <source>
        <dbReference type="Proteomes" id="UP000314987"/>
    </source>
</evidence>
<dbReference type="SUPFAM" id="SSF48726">
    <property type="entry name" value="Immunoglobulin"/>
    <property type="match status" value="2"/>
</dbReference>
<keyword evidence="5" id="KW-0812">Transmembrane</keyword>
<dbReference type="CDD" id="cd00096">
    <property type="entry name" value="Ig"/>
    <property type="match status" value="1"/>
</dbReference>
<organism evidence="8 9">
    <name type="scientific">Vombatus ursinus</name>
    <name type="common">Common wombat</name>
    <dbReference type="NCBI Taxonomy" id="29139"/>
    <lineage>
        <taxon>Eukaryota</taxon>
        <taxon>Metazoa</taxon>
        <taxon>Chordata</taxon>
        <taxon>Craniata</taxon>
        <taxon>Vertebrata</taxon>
        <taxon>Euteleostomi</taxon>
        <taxon>Mammalia</taxon>
        <taxon>Metatheria</taxon>
        <taxon>Diprotodontia</taxon>
        <taxon>Vombatidae</taxon>
        <taxon>Vombatus</taxon>
    </lineage>
</organism>
<dbReference type="PANTHER" id="PTHR12080:SF92">
    <property type="entry name" value="SLAM FAMILY MEMBER 8"/>
    <property type="match status" value="1"/>
</dbReference>
<comment type="subcellular location">
    <subcellularLocation>
        <location evidence="1">Membrane</location>
    </subcellularLocation>
</comment>
<feature type="domain" description="Ig-like" evidence="7">
    <location>
        <begin position="126"/>
        <end position="213"/>
    </location>
</feature>
<evidence type="ECO:0000256" key="4">
    <source>
        <dbReference type="ARBA" id="ARBA00023180"/>
    </source>
</evidence>
<dbReference type="PANTHER" id="PTHR12080">
    <property type="entry name" value="SIGNALING LYMPHOCYTIC ACTIVATION MOLECULE"/>
    <property type="match status" value="1"/>
</dbReference>
<dbReference type="OrthoDB" id="8963224at2759"/>
<evidence type="ECO:0000259" key="7">
    <source>
        <dbReference type="PROSITE" id="PS50835"/>
    </source>
</evidence>
<evidence type="ECO:0000256" key="6">
    <source>
        <dbReference type="SAM" id="SignalP"/>
    </source>
</evidence>
<evidence type="ECO:0000313" key="8">
    <source>
        <dbReference type="Ensembl" id="ENSVURP00010002919.1"/>
    </source>
</evidence>
<evidence type="ECO:0000256" key="2">
    <source>
        <dbReference type="ARBA" id="ARBA00022729"/>
    </source>
</evidence>
<reference evidence="8" key="2">
    <citation type="submission" date="2025-08" db="UniProtKB">
        <authorList>
            <consortium name="Ensembl"/>
        </authorList>
    </citation>
    <scope>IDENTIFICATION</scope>
</reference>
<evidence type="ECO:0000256" key="5">
    <source>
        <dbReference type="SAM" id="Phobius"/>
    </source>
</evidence>
<dbReference type="OMA" id="RREGTMD"/>
<protein>
    <submittedName>
        <fullName evidence="8">SLAM family member 8</fullName>
    </submittedName>
</protein>
<feature type="chain" id="PRO_5021203784" evidence="6">
    <location>
        <begin position="22"/>
        <end position="279"/>
    </location>
</feature>
<gene>
    <name evidence="8" type="primary">SLAMF8</name>
</gene>
<sequence length="279" mass="30736">MAVWTLQSLLLWEVLLPVVWAQVQGLVGGSALLEAEVSPGFRVRDAIWRSLWPSEKLVATFFRGAPEILYDSRFLGRTQLHSNLSLEIQPLEQGDSGNFSLLLVDTRGRTESHTLQLTVYEAVSRPTVQVFIAITDGTQPPRTCQVFLSCVVPNSSEVTYSWQREGAAELRDPQQGLFIDSQVLRISLGPGDEETIYSCIVSNPVSWDSVAVTPWESCFQNTGSGDKSYKDILLVAVPISLLLLLAGILSTWHCVFGSGKKRRNNSPNSTTTGTEIPLV</sequence>
<keyword evidence="5" id="KW-1133">Transmembrane helix</keyword>
<dbReference type="InterPro" id="IPR036179">
    <property type="entry name" value="Ig-like_dom_sf"/>
</dbReference>
<keyword evidence="9" id="KW-1185">Reference proteome</keyword>
<dbReference type="InterPro" id="IPR015631">
    <property type="entry name" value="CD2/SLAM_rcpt"/>
</dbReference>
<dbReference type="Proteomes" id="UP000314987">
    <property type="component" value="Unassembled WGS sequence"/>
</dbReference>